<organism evidence="2 3">
    <name type="scientific">Cyclotella atomus</name>
    <dbReference type="NCBI Taxonomy" id="382360"/>
    <lineage>
        <taxon>Eukaryota</taxon>
        <taxon>Sar</taxon>
        <taxon>Stramenopiles</taxon>
        <taxon>Ochrophyta</taxon>
        <taxon>Bacillariophyta</taxon>
        <taxon>Coscinodiscophyceae</taxon>
        <taxon>Thalassiosirophycidae</taxon>
        <taxon>Stephanodiscales</taxon>
        <taxon>Stephanodiscaceae</taxon>
        <taxon>Cyclotella</taxon>
    </lineage>
</organism>
<evidence type="ECO:0000313" key="2">
    <source>
        <dbReference type="EMBL" id="KAL3773180.1"/>
    </source>
</evidence>
<name>A0ABD3NAR9_9STRA</name>
<sequence>MSTTASVLPGQHHLQLPSCRSMSIFSLFKPDHEEKPQAQTPSLLTPSAIHISSYLTPIIIESFKSLPETRTVLDIIDGTRSNNNPTAQIEANTLVKQAEENINRARDIFQALPDLHSATFLLEASLLSHVGQFEKATWALTRYQHLSSKHNPATLQFVKAKLLFDSGKFTHALSEYEDMLEYMEEEVGRQMQQHNNSEEALSVIDGAATLTGVGLTKFMIQHTSNGEASTSGSSEESEIIESIQTATEMLLESRKDALKSFNHHDLALDLGLAAVISLTNFGVVQRLAANKKDSSIERWRQGLEVLDQILHDSVMSATVIPNHKYQCIQSLRARLHSNIACVLLGLDGNNLRHPNGLAEINEATLKEASEMAKKSLEVYDEILNGPNAASNDGASMETETDEDDLSEALKDNPDLDEENDSDTFEANDLKLSPLWTRYHRAESARALGLVAMCYYHAGAAVTSEGLLQSALDASSSCPFGQFLKSKTEVSVSSPNLALIARDVRLEYALLCDKWDKRKGDAEKYRADAARIEKEGALKGFGAGTSVSGLISSLWLFSPMDFP</sequence>
<evidence type="ECO:0008006" key="4">
    <source>
        <dbReference type="Google" id="ProtNLM"/>
    </source>
</evidence>
<proteinExistence type="predicted"/>
<dbReference type="EMBL" id="JALLPJ020001244">
    <property type="protein sequence ID" value="KAL3773180.1"/>
    <property type="molecule type" value="Genomic_DNA"/>
</dbReference>
<dbReference type="SUPFAM" id="SSF48452">
    <property type="entry name" value="TPR-like"/>
    <property type="match status" value="1"/>
</dbReference>
<dbReference type="Proteomes" id="UP001530400">
    <property type="component" value="Unassembled WGS sequence"/>
</dbReference>
<protein>
    <recommendedName>
        <fullName evidence="4">KIF-binding protein</fullName>
    </recommendedName>
</protein>
<dbReference type="InterPro" id="IPR011990">
    <property type="entry name" value="TPR-like_helical_dom_sf"/>
</dbReference>
<reference evidence="2 3" key="1">
    <citation type="submission" date="2024-10" db="EMBL/GenBank/DDBJ databases">
        <title>Updated reference genomes for cyclostephanoid diatoms.</title>
        <authorList>
            <person name="Roberts W.R."/>
            <person name="Alverson A.J."/>
        </authorList>
    </citation>
    <scope>NUCLEOTIDE SEQUENCE [LARGE SCALE GENOMIC DNA]</scope>
    <source>
        <strain evidence="2 3">AJA010-31</strain>
    </source>
</reference>
<accession>A0ABD3NAR9</accession>
<keyword evidence="3" id="KW-1185">Reference proteome</keyword>
<evidence type="ECO:0000313" key="3">
    <source>
        <dbReference type="Proteomes" id="UP001530400"/>
    </source>
</evidence>
<gene>
    <name evidence="2" type="ORF">ACHAWO_001834</name>
</gene>
<dbReference type="Gene3D" id="1.25.40.10">
    <property type="entry name" value="Tetratricopeptide repeat domain"/>
    <property type="match status" value="1"/>
</dbReference>
<evidence type="ECO:0000256" key="1">
    <source>
        <dbReference type="SAM" id="MobiDB-lite"/>
    </source>
</evidence>
<feature type="region of interest" description="Disordered" evidence="1">
    <location>
        <begin position="385"/>
        <end position="422"/>
    </location>
</feature>
<comment type="caution">
    <text evidence="2">The sequence shown here is derived from an EMBL/GenBank/DDBJ whole genome shotgun (WGS) entry which is preliminary data.</text>
</comment>
<dbReference type="AlphaFoldDB" id="A0ABD3NAR9"/>